<dbReference type="SUPFAM" id="SSF103473">
    <property type="entry name" value="MFS general substrate transporter"/>
    <property type="match status" value="1"/>
</dbReference>
<keyword evidence="3" id="KW-0813">Transport</keyword>
<dbReference type="InterPro" id="IPR011701">
    <property type="entry name" value="MFS"/>
</dbReference>
<dbReference type="PROSITE" id="PS00217">
    <property type="entry name" value="SUGAR_TRANSPORT_2"/>
    <property type="match status" value="1"/>
</dbReference>
<evidence type="ECO:0000256" key="5">
    <source>
        <dbReference type="ARBA" id="ARBA00022692"/>
    </source>
</evidence>
<feature type="transmembrane region" description="Helical" evidence="12">
    <location>
        <begin position="98"/>
        <end position="118"/>
    </location>
</feature>
<dbReference type="GO" id="GO:0005886">
    <property type="term" value="C:plasma membrane"/>
    <property type="evidence" value="ECO:0007669"/>
    <property type="project" value="UniProtKB-SubCell"/>
</dbReference>
<dbReference type="RefSeq" id="WP_165884256.1">
    <property type="nucleotide sequence ID" value="NZ_CP035810.1"/>
</dbReference>
<proteinExistence type="inferred from homology"/>
<keyword evidence="4" id="KW-1003">Cell membrane</keyword>
<evidence type="ECO:0000256" key="6">
    <source>
        <dbReference type="ARBA" id="ARBA00022847"/>
    </source>
</evidence>
<protein>
    <recommendedName>
        <fullName evidence="10">Putative proline/betaine transporter</fullName>
    </recommendedName>
</protein>
<sequence length="448" mass="47270">MSAPAASPAGDQAVPRPSSANSRRSTTAAFVGTAIEWYDFYIFGTAAALVFGTVFYPELAPGAGLIASFATFWVGFLARPIGGLIFSHFGDRFGRKNTLIATLLLMGVGSMCIGLLPGFHTIGIAAPILLILLRAVQGIAVGGEWGGAVVLATESADEKRRGMAGTWVQQGSPAGAVLATLAFMLVGLLPDDAFMSWGWRLPFLASAVLVIVAMFIRLGVEESQDFQQIAERNETPAVPVAEAFRTSPGVIVAGVLASIIGIAFAYFTNTFLLAWTTGPLGMNRTVILNILLIIAIVQFIWQPLAALIAERIGAMRVMIGGLIITAAIAPALFYAIQSGSALLLGIVLCVNVFGATGYYALLANALSEAFPARIRYTGVSVSYQLCATIFGGSTPVLAQWLLNSTGGNAWLVMCLYLTLIALTIIGTLSLLRGTARREADLNRTRQKG</sequence>
<dbReference type="CDD" id="cd17369">
    <property type="entry name" value="MFS_ShiA_like"/>
    <property type="match status" value="1"/>
</dbReference>
<reference evidence="14 15" key="1">
    <citation type="submission" date="2019-02" db="EMBL/GenBank/DDBJ databases">
        <title>Complete Genome Sequence and Methylome Analysis of Brevibacterium luteolum NEB1784.</title>
        <authorList>
            <person name="Fomenkov A."/>
            <person name="Roberts R.J."/>
        </authorList>
    </citation>
    <scope>NUCLEOTIDE SEQUENCE [LARGE SCALE GENOMIC DNA]</scope>
    <source>
        <strain evidence="14 15">NEB1784</strain>
    </source>
</reference>
<evidence type="ECO:0000256" key="12">
    <source>
        <dbReference type="SAM" id="Phobius"/>
    </source>
</evidence>
<evidence type="ECO:0000256" key="3">
    <source>
        <dbReference type="ARBA" id="ARBA00022448"/>
    </source>
</evidence>
<feature type="region of interest" description="Disordered" evidence="11">
    <location>
        <begin position="1"/>
        <end position="22"/>
    </location>
</feature>
<dbReference type="AlphaFoldDB" id="A0A6G8KYJ1"/>
<dbReference type="InterPro" id="IPR020846">
    <property type="entry name" value="MFS_dom"/>
</dbReference>
<evidence type="ECO:0000256" key="9">
    <source>
        <dbReference type="ARBA" id="ARBA00037295"/>
    </source>
</evidence>
<dbReference type="KEGG" id="blut:EW640_11800"/>
<feature type="transmembrane region" description="Helical" evidence="12">
    <location>
        <begin position="317"/>
        <end position="336"/>
    </location>
</feature>
<dbReference type="InterPro" id="IPR005829">
    <property type="entry name" value="Sugar_transporter_CS"/>
</dbReference>
<dbReference type="FunFam" id="1.20.1250.20:FF:000001">
    <property type="entry name" value="Dicarboxylate MFS transporter"/>
    <property type="match status" value="1"/>
</dbReference>
<evidence type="ECO:0000256" key="4">
    <source>
        <dbReference type="ARBA" id="ARBA00022475"/>
    </source>
</evidence>
<dbReference type="Proteomes" id="UP000501518">
    <property type="component" value="Chromosome"/>
</dbReference>
<evidence type="ECO:0000256" key="1">
    <source>
        <dbReference type="ARBA" id="ARBA00004651"/>
    </source>
</evidence>
<evidence type="ECO:0000259" key="13">
    <source>
        <dbReference type="PROSITE" id="PS50850"/>
    </source>
</evidence>
<dbReference type="PROSITE" id="PS50850">
    <property type="entry name" value="MFS"/>
    <property type="match status" value="1"/>
</dbReference>
<comment type="subcellular location">
    <subcellularLocation>
        <location evidence="1">Cell membrane</location>
        <topology evidence="1">Multi-pass membrane protein</topology>
    </subcellularLocation>
</comment>
<dbReference type="EMBL" id="CP035810">
    <property type="protein sequence ID" value="QIN29877.1"/>
    <property type="molecule type" value="Genomic_DNA"/>
</dbReference>
<keyword evidence="8 12" id="KW-0472">Membrane</keyword>
<keyword evidence="6" id="KW-0769">Symport</keyword>
<evidence type="ECO:0000313" key="15">
    <source>
        <dbReference type="Proteomes" id="UP000501518"/>
    </source>
</evidence>
<feature type="domain" description="Major facilitator superfamily (MFS) profile" evidence="13">
    <location>
        <begin position="25"/>
        <end position="438"/>
    </location>
</feature>
<evidence type="ECO:0000256" key="7">
    <source>
        <dbReference type="ARBA" id="ARBA00022989"/>
    </source>
</evidence>
<dbReference type="PANTHER" id="PTHR43045">
    <property type="entry name" value="SHIKIMATE TRANSPORTER"/>
    <property type="match status" value="1"/>
</dbReference>
<gene>
    <name evidence="14" type="ORF">EW640_11800</name>
</gene>
<dbReference type="Pfam" id="PF07690">
    <property type="entry name" value="MFS_1"/>
    <property type="match status" value="1"/>
</dbReference>
<feature type="transmembrane region" description="Helical" evidence="12">
    <location>
        <begin position="124"/>
        <end position="151"/>
    </location>
</feature>
<evidence type="ECO:0000256" key="11">
    <source>
        <dbReference type="SAM" id="MobiDB-lite"/>
    </source>
</evidence>
<evidence type="ECO:0000256" key="2">
    <source>
        <dbReference type="ARBA" id="ARBA00008240"/>
    </source>
</evidence>
<feature type="transmembrane region" description="Helical" evidence="12">
    <location>
        <begin position="40"/>
        <end position="57"/>
    </location>
</feature>
<feature type="transmembrane region" description="Helical" evidence="12">
    <location>
        <begin position="286"/>
        <end position="305"/>
    </location>
</feature>
<keyword evidence="5 12" id="KW-0812">Transmembrane</keyword>
<evidence type="ECO:0000256" key="8">
    <source>
        <dbReference type="ARBA" id="ARBA00023136"/>
    </source>
</evidence>
<name>A0A6G8KYJ1_9MICO</name>
<feature type="transmembrane region" description="Helical" evidence="12">
    <location>
        <begin position="201"/>
        <end position="220"/>
    </location>
</feature>
<dbReference type="Gene3D" id="1.20.1250.20">
    <property type="entry name" value="MFS general substrate transporter like domains"/>
    <property type="match status" value="1"/>
</dbReference>
<dbReference type="PANTHER" id="PTHR43045:SF2">
    <property type="entry name" value="INNER MEMBRANE METABOLITE TRANSPORT PROTEIN YHJE"/>
    <property type="match status" value="1"/>
</dbReference>
<accession>A0A6G8KYJ1</accession>
<keyword evidence="7 12" id="KW-1133">Transmembrane helix</keyword>
<dbReference type="InterPro" id="IPR036259">
    <property type="entry name" value="MFS_trans_sf"/>
</dbReference>
<comment type="similarity">
    <text evidence="2">Belongs to the major facilitator superfamily. Metabolite:H+ Symporter (MHS) family (TC 2.A.1.6) family.</text>
</comment>
<dbReference type="GO" id="GO:0015293">
    <property type="term" value="F:symporter activity"/>
    <property type="evidence" value="ECO:0007669"/>
    <property type="project" value="UniProtKB-KW"/>
</dbReference>
<comment type="function">
    <text evidence="9">May be a proton symporter involved in the uptake of osmolytes such as proline and glycine betaine.</text>
</comment>
<evidence type="ECO:0000313" key="14">
    <source>
        <dbReference type="EMBL" id="QIN29877.1"/>
    </source>
</evidence>
<evidence type="ECO:0000256" key="10">
    <source>
        <dbReference type="ARBA" id="ARBA00039918"/>
    </source>
</evidence>
<feature type="transmembrane region" description="Helical" evidence="12">
    <location>
        <begin position="63"/>
        <end position="86"/>
    </location>
</feature>
<feature type="transmembrane region" description="Helical" evidence="12">
    <location>
        <begin position="342"/>
        <end position="361"/>
    </location>
</feature>
<feature type="transmembrane region" description="Helical" evidence="12">
    <location>
        <begin position="408"/>
        <end position="431"/>
    </location>
</feature>
<feature type="transmembrane region" description="Helical" evidence="12">
    <location>
        <begin position="172"/>
        <end position="189"/>
    </location>
</feature>
<feature type="transmembrane region" description="Helical" evidence="12">
    <location>
        <begin position="250"/>
        <end position="274"/>
    </location>
</feature>
<organism evidence="14 15">
    <name type="scientific">Brevibacterium luteolum</name>
    <dbReference type="NCBI Taxonomy" id="199591"/>
    <lineage>
        <taxon>Bacteria</taxon>
        <taxon>Bacillati</taxon>
        <taxon>Actinomycetota</taxon>
        <taxon>Actinomycetes</taxon>
        <taxon>Micrococcales</taxon>
        <taxon>Brevibacteriaceae</taxon>
        <taxon>Brevibacterium</taxon>
    </lineage>
</organism>